<name>A0AAX0Q8L3_9EURY</name>
<accession>A0AAX0Q8L3</accession>
<dbReference type="InterPro" id="IPR039261">
    <property type="entry name" value="FNR_nucleotide-bd"/>
</dbReference>
<proteinExistence type="predicted"/>
<dbReference type="Gene3D" id="2.40.30.10">
    <property type="entry name" value="Translation factors"/>
    <property type="match status" value="1"/>
</dbReference>
<dbReference type="RefSeq" id="WP_095641940.1">
    <property type="nucleotide sequence ID" value="NZ_LMVO01000008.1"/>
</dbReference>
<dbReference type="GO" id="GO:0050660">
    <property type="term" value="F:flavin adenine dinucleotide binding"/>
    <property type="evidence" value="ECO:0007669"/>
    <property type="project" value="InterPro"/>
</dbReference>
<reference evidence="3 4" key="1">
    <citation type="journal article" date="2017" name="BMC Genomics">
        <title>Genomic analysis of methanogenic archaea reveals a shift towards energy conservation.</title>
        <authorList>
            <person name="Gilmore S.P."/>
            <person name="Henske J.K."/>
            <person name="Sexton J.A."/>
            <person name="Solomon K.V."/>
            <person name="Seppala S."/>
            <person name="Yoo J.I."/>
            <person name="Huyett L.M."/>
            <person name="Pressman A."/>
            <person name="Cogan J.Z."/>
            <person name="Kivenson V."/>
            <person name="Peng X."/>
            <person name="Tan Y."/>
            <person name="Valentine D.L."/>
            <person name="O'Malley M.A."/>
        </authorList>
    </citation>
    <scope>NUCLEOTIDE SEQUENCE [LARGE SCALE GENOMIC DNA]</scope>
    <source>
        <strain evidence="3 4">XII</strain>
    </source>
</reference>
<feature type="binding site" evidence="1">
    <location>
        <position position="226"/>
    </location>
    <ligand>
        <name>[2Fe-2S] cluster</name>
        <dbReference type="ChEBI" id="CHEBI:190135"/>
    </ligand>
</feature>
<keyword evidence="4" id="KW-1185">Reference proteome</keyword>
<dbReference type="GO" id="GO:0051537">
    <property type="term" value="F:2 iron, 2 sulfur cluster binding"/>
    <property type="evidence" value="ECO:0007669"/>
    <property type="project" value="UniProtKB-KW"/>
</dbReference>
<dbReference type="NCBIfam" id="NF004862">
    <property type="entry name" value="PRK06222.1"/>
    <property type="match status" value="1"/>
</dbReference>
<dbReference type="SUPFAM" id="SSF63380">
    <property type="entry name" value="Riboflavin synthase domain-like"/>
    <property type="match status" value="1"/>
</dbReference>
<dbReference type="Gene3D" id="3.40.50.80">
    <property type="entry name" value="Nucleotide-binding domain of ferredoxin-NADP reductase (FNR) module"/>
    <property type="match status" value="1"/>
</dbReference>
<dbReference type="PROSITE" id="PS51384">
    <property type="entry name" value="FAD_FR"/>
    <property type="match status" value="1"/>
</dbReference>
<dbReference type="SUPFAM" id="SSF52343">
    <property type="entry name" value="Ferredoxin reductase-like, C-terminal NADP-linked domain"/>
    <property type="match status" value="1"/>
</dbReference>
<dbReference type="InterPro" id="IPR017927">
    <property type="entry name" value="FAD-bd_FR_type"/>
</dbReference>
<dbReference type="Pfam" id="PF10418">
    <property type="entry name" value="DHODB_Fe-S_bind"/>
    <property type="match status" value="1"/>
</dbReference>
<feature type="binding site" evidence="1">
    <location>
        <position position="238"/>
    </location>
    <ligand>
        <name>[2Fe-2S] cluster</name>
        <dbReference type="ChEBI" id="CHEBI:190135"/>
    </ligand>
</feature>
<dbReference type="AlphaFoldDB" id="A0AAX0Q8L3"/>
<gene>
    <name evidence="3" type="ORF">ASJ83_05675</name>
</gene>
<dbReference type="Proteomes" id="UP000243820">
    <property type="component" value="Unassembled WGS sequence"/>
</dbReference>
<keyword evidence="1" id="KW-0479">Metal-binding</keyword>
<dbReference type="CDD" id="cd06219">
    <property type="entry name" value="DHOD_e_trans_like1"/>
    <property type="match status" value="1"/>
</dbReference>
<dbReference type="InterPro" id="IPR019480">
    <property type="entry name" value="Dihydroorotate_DH_Fe-S-bd"/>
</dbReference>
<comment type="cofactor">
    <cofactor evidence="1">
        <name>[2Fe-2S] cluster</name>
        <dbReference type="ChEBI" id="CHEBI:190135"/>
    </cofactor>
    <text evidence="1">Binds 1 [2Fe-2S] cluster per subunit.</text>
</comment>
<dbReference type="PANTHER" id="PTHR43513:SF3">
    <property type="entry name" value="DIHYDROOROTATE DEHYDROGENASE B (NAD(+)), ELECTRON TRANSFER SUBUNIT-RELATED"/>
    <property type="match status" value="1"/>
</dbReference>
<evidence type="ECO:0000313" key="4">
    <source>
        <dbReference type="Proteomes" id="UP000243820"/>
    </source>
</evidence>
<evidence type="ECO:0000256" key="1">
    <source>
        <dbReference type="PIRSR" id="PIRSR006816-2"/>
    </source>
</evidence>
<feature type="binding site" evidence="1">
    <location>
        <position position="223"/>
    </location>
    <ligand>
        <name>[2Fe-2S] cluster</name>
        <dbReference type="ChEBI" id="CHEBI:190135"/>
    </ligand>
</feature>
<organism evidence="3 4">
    <name type="scientific">Methanocorpusculum parvum</name>
    <dbReference type="NCBI Taxonomy" id="2193"/>
    <lineage>
        <taxon>Archaea</taxon>
        <taxon>Methanobacteriati</taxon>
        <taxon>Methanobacteriota</taxon>
        <taxon>Stenosarchaea group</taxon>
        <taxon>Methanomicrobia</taxon>
        <taxon>Methanomicrobiales</taxon>
        <taxon>Methanocorpusculaceae</taxon>
        <taxon>Methanocorpusculum</taxon>
    </lineage>
</organism>
<dbReference type="PANTHER" id="PTHR43513">
    <property type="entry name" value="DIHYDROOROTATE DEHYDROGENASE B (NAD(+)), ELECTRON TRANSFER SUBUNIT"/>
    <property type="match status" value="1"/>
</dbReference>
<dbReference type="InterPro" id="IPR050353">
    <property type="entry name" value="PyrK_electron_transfer"/>
</dbReference>
<keyword evidence="1" id="KW-0408">Iron</keyword>
<evidence type="ECO:0000259" key="2">
    <source>
        <dbReference type="PROSITE" id="PS51384"/>
    </source>
</evidence>
<dbReference type="GO" id="GO:0006221">
    <property type="term" value="P:pyrimidine nucleotide biosynthetic process"/>
    <property type="evidence" value="ECO:0007669"/>
    <property type="project" value="InterPro"/>
</dbReference>
<feature type="domain" description="FAD-binding FR-type" evidence="2">
    <location>
        <begin position="1"/>
        <end position="95"/>
    </location>
</feature>
<keyword evidence="1" id="KW-0411">Iron-sulfur</keyword>
<keyword evidence="1" id="KW-0001">2Fe-2S</keyword>
<dbReference type="InterPro" id="IPR017938">
    <property type="entry name" value="Riboflavin_synthase-like_b-brl"/>
</dbReference>
<dbReference type="GO" id="GO:0016491">
    <property type="term" value="F:oxidoreductase activity"/>
    <property type="evidence" value="ECO:0007669"/>
    <property type="project" value="InterPro"/>
</dbReference>
<dbReference type="PIRSF" id="PIRSF006816">
    <property type="entry name" value="Cyc3_hyd_g"/>
    <property type="match status" value="1"/>
</dbReference>
<comment type="caution">
    <text evidence="3">The sequence shown here is derived from an EMBL/GenBank/DDBJ whole genome shotgun (WGS) entry which is preliminary data.</text>
</comment>
<dbReference type="InterPro" id="IPR012165">
    <property type="entry name" value="Cyt_c3_hydrogenase_gsu"/>
</dbReference>
<dbReference type="EMBL" id="LMVO01000008">
    <property type="protein sequence ID" value="PAV09698.1"/>
    <property type="molecule type" value="Genomic_DNA"/>
</dbReference>
<dbReference type="GO" id="GO:0046872">
    <property type="term" value="F:metal ion binding"/>
    <property type="evidence" value="ECO:0007669"/>
    <property type="project" value="UniProtKB-KW"/>
</dbReference>
<protein>
    <submittedName>
        <fullName evidence="3">Dihydroorotate dehydrogenase</fullName>
    </submittedName>
</protein>
<evidence type="ECO:0000313" key="3">
    <source>
        <dbReference type="EMBL" id="PAV09698.1"/>
    </source>
</evidence>
<sequence length="284" mass="30782">MGKYTIVQARALSEAVFEMWIHAPQVARHAKAGQFCIIHADGAGERVPLTISGTNGDNIRIAFMAVGTTTKLLATLKTGDELRDVAGPLGMPSDIAEGGETVVIVGGGVGVACTPILAQAAKDAGNYVIGIIGARNRDLLIFEDDMRAICNELYVTTDDGSYGIKGFASGPLKELCESGRKIDKVWIIGPGMMMKVTSEVTRPFGIRTYVSLNPVMVDGTGMCGSCRVTVGGEMKFACVDGPEFDAHEVDWNDLMTRQRMYLSEEKQSMEYHEEHHVCRCRKVE</sequence>